<accession>A0ABU0IXS4</accession>
<evidence type="ECO:0008006" key="3">
    <source>
        <dbReference type="Google" id="ProtNLM"/>
    </source>
</evidence>
<comment type="caution">
    <text evidence="1">The sequence shown here is derived from an EMBL/GenBank/DDBJ whole genome shotgun (WGS) entry which is preliminary data.</text>
</comment>
<keyword evidence="2" id="KW-1185">Reference proteome</keyword>
<protein>
    <recommendedName>
        <fullName evidence="3">Thioredoxin-like fold domain-containing protein</fullName>
    </recommendedName>
</protein>
<reference evidence="1 2" key="1">
    <citation type="submission" date="2023-07" db="EMBL/GenBank/DDBJ databases">
        <title>Genomic Encyclopedia of Type Strains, Phase IV (KMG-IV): sequencing the most valuable type-strain genomes for metagenomic binning, comparative biology and taxonomic classification.</title>
        <authorList>
            <person name="Goeker M."/>
        </authorList>
    </citation>
    <scope>NUCLEOTIDE SEQUENCE [LARGE SCALE GENOMIC DNA]</scope>
    <source>
        <strain evidence="1 2">DSM 18695</strain>
    </source>
</reference>
<dbReference type="Proteomes" id="UP001228905">
    <property type="component" value="Unassembled WGS sequence"/>
</dbReference>
<gene>
    <name evidence="1" type="ORF">QO010_004608</name>
</gene>
<organism evidence="1 2">
    <name type="scientific">Caulobacter ginsengisoli</name>
    <dbReference type="NCBI Taxonomy" id="400775"/>
    <lineage>
        <taxon>Bacteria</taxon>
        <taxon>Pseudomonadati</taxon>
        <taxon>Pseudomonadota</taxon>
        <taxon>Alphaproteobacteria</taxon>
        <taxon>Caulobacterales</taxon>
        <taxon>Caulobacteraceae</taxon>
        <taxon>Caulobacter</taxon>
    </lineage>
</organism>
<evidence type="ECO:0000313" key="2">
    <source>
        <dbReference type="Proteomes" id="UP001228905"/>
    </source>
</evidence>
<evidence type="ECO:0000313" key="1">
    <source>
        <dbReference type="EMBL" id="MDQ0466812.1"/>
    </source>
</evidence>
<name>A0ABU0IXS4_9CAUL</name>
<dbReference type="RefSeq" id="WP_307352978.1">
    <property type="nucleotide sequence ID" value="NZ_JAUSVS010000015.1"/>
</dbReference>
<proteinExistence type="predicted"/>
<sequence length="218" mass="25021">MKKLILWLILALTVVLAIGFAWWWFDGRWRPKTITKHQAEIAALLDRAGWVAPGNSGPRLYMIGFRSCPDCIRYRAEEFPKLLKAGVDIRLIMVARRDRNGVVRSSPAERTTVAELWLNRRWELAERWWDADLETWIAGDIRPADGDTARTAVVEAGRDFVDELAPLLADNGVRGGDGRYPTLIWWTKDGVMRACVCERPQTWRFVRAEVGVKRPVTY</sequence>
<dbReference type="EMBL" id="JAUSVS010000015">
    <property type="protein sequence ID" value="MDQ0466812.1"/>
    <property type="molecule type" value="Genomic_DNA"/>
</dbReference>